<name>A0A2R5FKZ9_NOSCO</name>
<reference evidence="2 3" key="1">
    <citation type="submission" date="2017-06" db="EMBL/GenBank/DDBJ databases">
        <title>Genome sequencing of cyanobaciteial culture collection at National Institute for Environmental Studies (NIES).</title>
        <authorList>
            <person name="Hirose Y."/>
            <person name="Shimura Y."/>
            <person name="Fujisawa T."/>
            <person name="Nakamura Y."/>
            <person name="Kawachi M."/>
        </authorList>
    </citation>
    <scope>NUCLEOTIDE SEQUENCE [LARGE SCALE GENOMIC DNA]</scope>
    <source>
        <strain evidence="2 3">NIES-4072</strain>
    </source>
</reference>
<comment type="caution">
    <text evidence="2">The sequence shown here is derived from an EMBL/GenBank/DDBJ whole genome shotgun (WGS) entry which is preliminary data.</text>
</comment>
<sequence>MSQPVTLYSPDGKRSREIAAIDAPGWIRAGWTEAPVTISPVVSPLVEVLSPATPAVEPTQKAKRNDVSRNAVPEN</sequence>
<evidence type="ECO:0000256" key="1">
    <source>
        <dbReference type="SAM" id="MobiDB-lite"/>
    </source>
</evidence>
<evidence type="ECO:0000313" key="3">
    <source>
        <dbReference type="Proteomes" id="UP000245124"/>
    </source>
</evidence>
<evidence type="ECO:0000313" key="2">
    <source>
        <dbReference type="EMBL" id="GBG19457.1"/>
    </source>
</evidence>
<dbReference type="RefSeq" id="WP_109009253.1">
    <property type="nucleotide sequence ID" value="NZ_BDUD01000001.1"/>
</dbReference>
<dbReference type="Proteomes" id="UP000245124">
    <property type="component" value="Unassembled WGS sequence"/>
</dbReference>
<accession>A0A2R5FKZ9</accession>
<dbReference type="EMBL" id="BDUD01000001">
    <property type="protein sequence ID" value="GBG19457.1"/>
    <property type="molecule type" value="Genomic_DNA"/>
</dbReference>
<protein>
    <submittedName>
        <fullName evidence="2">Uncharacterized protein</fullName>
    </submittedName>
</protein>
<feature type="region of interest" description="Disordered" evidence="1">
    <location>
        <begin position="56"/>
        <end position="75"/>
    </location>
</feature>
<gene>
    <name evidence="2" type="ORF">NIES4072_31250</name>
</gene>
<keyword evidence="3" id="KW-1185">Reference proteome</keyword>
<proteinExistence type="predicted"/>
<organism evidence="2 3">
    <name type="scientific">Nostoc commune NIES-4072</name>
    <dbReference type="NCBI Taxonomy" id="2005467"/>
    <lineage>
        <taxon>Bacteria</taxon>
        <taxon>Bacillati</taxon>
        <taxon>Cyanobacteriota</taxon>
        <taxon>Cyanophyceae</taxon>
        <taxon>Nostocales</taxon>
        <taxon>Nostocaceae</taxon>
        <taxon>Nostoc</taxon>
    </lineage>
</organism>
<dbReference type="AlphaFoldDB" id="A0A2R5FKZ9"/>